<gene>
    <name evidence="2" type="ORF">PSNMU_V1.4_AUG-EV-PASAV3_0021260</name>
</gene>
<evidence type="ECO:0000313" key="3">
    <source>
        <dbReference type="Proteomes" id="UP000291116"/>
    </source>
</evidence>
<feature type="region of interest" description="Disordered" evidence="1">
    <location>
        <begin position="406"/>
        <end position="429"/>
    </location>
</feature>
<dbReference type="OrthoDB" id="56893at2759"/>
<dbReference type="Proteomes" id="UP000291116">
    <property type="component" value="Unassembled WGS sequence"/>
</dbReference>
<protein>
    <submittedName>
        <fullName evidence="2">Uncharacterized protein</fullName>
    </submittedName>
</protein>
<evidence type="ECO:0000256" key="1">
    <source>
        <dbReference type="SAM" id="MobiDB-lite"/>
    </source>
</evidence>
<dbReference type="AlphaFoldDB" id="A0A448Z0A5"/>
<sequence length="472" mass="52748">MGISSASLDNDHRMIATAFMLRIGGAVAGQSQAVRILTLPRCGPSPGTTPGMLIMGSHRRSLASSSSGSNGSEPRLSRRNKVDLLALAMGICGGVGYYYLSESGETWEERVRRTKHRLVVSVLELETKQATTRYQTQGVLFDKKRAVNEYECTPRIRNLDQRLTNGPFSENSQEAYSNRPPPAVRRYIADTMTASSESNGNILGGRDPWFLYPKAVASIYQKGEFYAANQWYPFEATMIASTSLECPGFVWDARTTILAIPHNVLEYYIPHGSDGGKMITHVGEGKTVTRACGKYPLIQFEEDDPYLFFWLAMTPMFPGVFLSQHGDCRTASTNLLEWSNLDNKFGSQDYASGKLLCDDGERCLVEFFFNEEQGMFLLERIQVASRTGDIWQASYRDYRKFEVGTESAAPKENNQRSKNHRAKIPIESDSLGTSGGSILLRLPSKIEIGKGQGDKYRSHLKMKNRHLEYSTP</sequence>
<evidence type="ECO:0000313" key="2">
    <source>
        <dbReference type="EMBL" id="VEU35389.1"/>
    </source>
</evidence>
<dbReference type="EMBL" id="CAACVS010000058">
    <property type="protein sequence ID" value="VEU35389.1"/>
    <property type="molecule type" value="Genomic_DNA"/>
</dbReference>
<name>A0A448Z0A5_9STRA</name>
<accession>A0A448Z0A5</accession>
<keyword evidence="3" id="KW-1185">Reference proteome</keyword>
<organism evidence="2 3">
    <name type="scientific">Pseudo-nitzschia multistriata</name>
    <dbReference type="NCBI Taxonomy" id="183589"/>
    <lineage>
        <taxon>Eukaryota</taxon>
        <taxon>Sar</taxon>
        <taxon>Stramenopiles</taxon>
        <taxon>Ochrophyta</taxon>
        <taxon>Bacillariophyta</taxon>
        <taxon>Bacillariophyceae</taxon>
        <taxon>Bacillariophycidae</taxon>
        <taxon>Bacillariales</taxon>
        <taxon>Bacillariaceae</taxon>
        <taxon>Pseudo-nitzschia</taxon>
    </lineage>
</organism>
<proteinExistence type="predicted"/>
<reference evidence="2 3" key="1">
    <citation type="submission" date="2019-01" db="EMBL/GenBank/DDBJ databases">
        <authorList>
            <person name="Ferrante I. M."/>
        </authorList>
    </citation>
    <scope>NUCLEOTIDE SEQUENCE [LARGE SCALE GENOMIC DNA]</scope>
    <source>
        <strain evidence="2 3">B856</strain>
    </source>
</reference>